<evidence type="ECO:0000313" key="15">
    <source>
        <dbReference type="Proteomes" id="UP000325286"/>
    </source>
</evidence>
<dbReference type="GO" id="GO:0005886">
    <property type="term" value="C:plasma membrane"/>
    <property type="evidence" value="ECO:0007669"/>
    <property type="project" value="UniProtKB-SubCell"/>
</dbReference>
<evidence type="ECO:0000256" key="8">
    <source>
        <dbReference type="ARBA" id="ARBA00022679"/>
    </source>
</evidence>
<feature type="transmembrane region" description="Helical" evidence="12">
    <location>
        <begin position="375"/>
        <end position="396"/>
    </location>
</feature>
<dbReference type="EMBL" id="CP042914">
    <property type="protein sequence ID" value="QEG41976.1"/>
    <property type="molecule type" value="Genomic_DNA"/>
</dbReference>
<evidence type="ECO:0000256" key="4">
    <source>
        <dbReference type="ARBA" id="ARBA00020585"/>
    </source>
</evidence>
<dbReference type="GO" id="GO:0016758">
    <property type="term" value="F:hexosyltransferase activity"/>
    <property type="evidence" value="ECO:0007669"/>
    <property type="project" value="TreeGrafter"/>
</dbReference>
<dbReference type="Gene3D" id="3.90.550.10">
    <property type="entry name" value="Spore Coat Polysaccharide Biosynthesis Protein SpsA, Chain A"/>
    <property type="match status" value="1"/>
</dbReference>
<dbReference type="InterPro" id="IPR001173">
    <property type="entry name" value="Glyco_trans_2-like"/>
</dbReference>
<organism evidence="14 15">
    <name type="scientific">Roseimaritima ulvae</name>
    <dbReference type="NCBI Taxonomy" id="980254"/>
    <lineage>
        <taxon>Bacteria</taxon>
        <taxon>Pseudomonadati</taxon>
        <taxon>Planctomycetota</taxon>
        <taxon>Planctomycetia</taxon>
        <taxon>Pirellulales</taxon>
        <taxon>Pirellulaceae</taxon>
        <taxon>Roseimaritima</taxon>
    </lineage>
</organism>
<evidence type="ECO:0000256" key="10">
    <source>
        <dbReference type="ARBA" id="ARBA00022989"/>
    </source>
</evidence>
<keyword evidence="5" id="KW-1003">Cell membrane</keyword>
<keyword evidence="8 14" id="KW-0808">Transferase</keyword>
<keyword evidence="7 14" id="KW-0328">Glycosyltransferase</keyword>
<feature type="transmembrane region" description="Helical" evidence="12">
    <location>
        <begin position="534"/>
        <end position="553"/>
    </location>
</feature>
<dbReference type="AlphaFoldDB" id="A0A5B9QY00"/>
<evidence type="ECO:0000256" key="11">
    <source>
        <dbReference type="ARBA" id="ARBA00023136"/>
    </source>
</evidence>
<evidence type="ECO:0000256" key="7">
    <source>
        <dbReference type="ARBA" id="ARBA00022676"/>
    </source>
</evidence>
<comment type="similarity">
    <text evidence="3">Belongs to the glycosyltransferase 2 family. OpgH subfamily.</text>
</comment>
<dbReference type="Proteomes" id="UP000325286">
    <property type="component" value="Chromosome"/>
</dbReference>
<evidence type="ECO:0000259" key="13">
    <source>
        <dbReference type="Pfam" id="PF13632"/>
    </source>
</evidence>
<evidence type="ECO:0000256" key="6">
    <source>
        <dbReference type="ARBA" id="ARBA00022519"/>
    </source>
</evidence>
<evidence type="ECO:0000256" key="2">
    <source>
        <dbReference type="ARBA" id="ARBA00005001"/>
    </source>
</evidence>
<accession>A0A5B9QY00</accession>
<protein>
    <recommendedName>
        <fullName evidence="4">Glucans biosynthesis glucosyltransferase H</fullName>
    </recommendedName>
</protein>
<feature type="transmembrane region" description="Helical" evidence="12">
    <location>
        <begin position="510"/>
        <end position="528"/>
    </location>
</feature>
<evidence type="ECO:0000256" key="3">
    <source>
        <dbReference type="ARBA" id="ARBA00009337"/>
    </source>
</evidence>
<keyword evidence="10 12" id="KW-1133">Transmembrane helix</keyword>
<name>A0A5B9QY00_9BACT</name>
<dbReference type="PANTHER" id="PTHR43867">
    <property type="entry name" value="CELLULOSE SYNTHASE CATALYTIC SUBUNIT A [UDP-FORMING]"/>
    <property type="match status" value="1"/>
</dbReference>
<feature type="transmembrane region" description="Helical" evidence="12">
    <location>
        <begin position="15"/>
        <end position="37"/>
    </location>
</feature>
<dbReference type="InterPro" id="IPR050321">
    <property type="entry name" value="Glycosyltr_2/OpgH_subfam"/>
</dbReference>
<dbReference type="Pfam" id="PF13632">
    <property type="entry name" value="Glyco_trans_2_3"/>
    <property type="match status" value="1"/>
</dbReference>
<keyword evidence="9 12" id="KW-0812">Transmembrane</keyword>
<feature type="transmembrane region" description="Helical" evidence="12">
    <location>
        <begin position="416"/>
        <end position="434"/>
    </location>
</feature>
<reference evidence="14 15" key="1">
    <citation type="submission" date="2019-08" db="EMBL/GenBank/DDBJ databases">
        <title>Deep-cultivation of Planctomycetes and their phenomic and genomic characterization uncovers novel biology.</title>
        <authorList>
            <person name="Wiegand S."/>
            <person name="Jogler M."/>
            <person name="Boedeker C."/>
            <person name="Pinto D."/>
            <person name="Vollmers J."/>
            <person name="Rivas-Marin E."/>
            <person name="Kohn T."/>
            <person name="Peeters S.H."/>
            <person name="Heuer A."/>
            <person name="Rast P."/>
            <person name="Oberbeckmann S."/>
            <person name="Bunk B."/>
            <person name="Jeske O."/>
            <person name="Meyerdierks A."/>
            <person name="Storesund J.E."/>
            <person name="Kallscheuer N."/>
            <person name="Luecker S."/>
            <person name="Lage O.M."/>
            <person name="Pohl T."/>
            <person name="Merkel B.J."/>
            <person name="Hornburger P."/>
            <person name="Mueller R.-W."/>
            <person name="Bruemmer F."/>
            <person name="Labrenz M."/>
            <person name="Spormann A.M."/>
            <person name="Op den Camp H."/>
            <person name="Overmann J."/>
            <person name="Amann R."/>
            <person name="Jetten M.S.M."/>
            <person name="Mascher T."/>
            <person name="Medema M.H."/>
            <person name="Devos D.P."/>
            <person name="Kaster A.-K."/>
            <person name="Ovreas L."/>
            <person name="Rohde M."/>
            <person name="Galperin M.Y."/>
            <person name="Jogler C."/>
        </authorList>
    </citation>
    <scope>NUCLEOTIDE SEQUENCE [LARGE SCALE GENOMIC DNA]</scope>
    <source>
        <strain evidence="14 15">UC8</strain>
    </source>
</reference>
<evidence type="ECO:0000256" key="1">
    <source>
        <dbReference type="ARBA" id="ARBA00004429"/>
    </source>
</evidence>
<dbReference type="NCBIfam" id="NF003958">
    <property type="entry name" value="PRK05454.2-1"/>
    <property type="match status" value="1"/>
</dbReference>
<sequence length="689" mass="76472">MDGNNNLQVSTTTQVRTFVVIATVGMTVVGTFVYWMVVASRGGVNLFEALTIPFFAVLFGWITFSFWLATVGFFSLARQRHRVTSGDSHCGEEGDREPPRTAVLMPIYNEAPERVLAGIEAMVRDLEAHQQADRFDFYVLSDSTQPEVWLREELVWSQVQERLGERCRLFYRHRPHNSARKAGNIADFCSRWGSGYPFMIVLDADSLVSADTMIEMVARMNADPQLGILQVPPTPTGRSSLFARLQQFAAQAYGPVFVEGFNRWAGDEGNYWGHNAIIRVQAFLRHCDLPKLPGKAPLGGEILSHDFVEAALMLRAGWKVRLATDLSGSYEECPTTLADYAQRDQRWCQGNLQHTKLLVAENFRLLSRFHFASGVLAYTSSPIWLAFTLLCVMGMLVERGGHQVGSRIPFQPIDGALVLFCVSLTLLLLPKAWSVALTLGRFGGIKPVGGRLKFAFSCLLETLASIVLSPIMALFHSRFVIATLTGTNVPWSSQQRNEQTLSWREASRQFASFTVFGLACTGLLWWWMPELLIWFAPLLIGLLAAIPIAKAAASIQLGKGLQRLGLLLIEEETDPPPVLQYLQQALAAADDDEPTPADGLFERFVTDIRLHALHQRIQRASAASVRIKADDLRTAMTAVATEGVGSIPENLRAPLLKDDHAFLDLHVEVQWRGGQRMTKAASVKNAASV</sequence>
<dbReference type="CDD" id="cd04191">
    <property type="entry name" value="Glucan_BSP_MdoH"/>
    <property type="match status" value="1"/>
</dbReference>
<comment type="pathway">
    <text evidence="2">Glycan metabolism; osmoregulated periplasmic glucan (OPG) biosynthesis.</text>
</comment>
<evidence type="ECO:0000313" key="14">
    <source>
        <dbReference type="EMBL" id="QEG41976.1"/>
    </source>
</evidence>
<feature type="domain" description="Glycosyltransferase 2-like" evidence="13">
    <location>
        <begin position="200"/>
        <end position="415"/>
    </location>
</feature>
<dbReference type="KEGG" id="rul:UC8_40050"/>
<keyword evidence="11 12" id="KW-0472">Membrane</keyword>
<keyword evidence="6" id="KW-0997">Cell inner membrane</keyword>
<dbReference type="InterPro" id="IPR029044">
    <property type="entry name" value="Nucleotide-diphossugar_trans"/>
</dbReference>
<evidence type="ECO:0000256" key="5">
    <source>
        <dbReference type="ARBA" id="ARBA00022475"/>
    </source>
</evidence>
<dbReference type="SUPFAM" id="SSF53448">
    <property type="entry name" value="Nucleotide-diphospho-sugar transferases"/>
    <property type="match status" value="1"/>
</dbReference>
<dbReference type="RefSeq" id="WP_068141435.1">
    <property type="nucleotide sequence ID" value="NZ_CP042914.1"/>
</dbReference>
<dbReference type="NCBIfam" id="NF003962">
    <property type="entry name" value="PRK05454.2-5"/>
    <property type="match status" value="1"/>
</dbReference>
<keyword evidence="15" id="KW-1185">Reference proteome</keyword>
<dbReference type="PANTHER" id="PTHR43867:SF5">
    <property type="entry name" value="GLUCANS BIOSYNTHESIS GLUCOSYLTRANSFERASE H"/>
    <property type="match status" value="1"/>
</dbReference>
<evidence type="ECO:0000256" key="12">
    <source>
        <dbReference type="SAM" id="Phobius"/>
    </source>
</evidence>
<gene>
    <name evidence="14" type="primary">opgH</name>
    <name evidence="14" type="ORF">UC8_40050</name>
</gene>
<feature type="transmembrane region" description="Helical" evidence="12">
    <location>
        <begin position="49"/>
        <end position="74"/>
    </location>
</feature>
<comment type="subcellular location">
    <subcellularLocation>
        <location evidence="1">Cell inner membrane</location>
        <topology evidence="1">Multi-pass membrane protein</topology>
    </subcellularLocation>
</comment>
<proteinExistence type="inferred from homology"/>
<evidence type="ECO:0000256" key="9">
    <source>
        <dbReference type="ARBA" id="ARBA00022692"/>
    </source>
</evidence>